<accession>A0AAW0R9H1</accession>
<dbReference type="AlphaFoldDB" id="A0AAW0R9H1"/>
<evidence type="ECO:0000313" key="3">
    <source>
        <dbReference type="Proteomes" id="UP001392437"/>
    </source>
</evidence>
<proteinExistence type="predicted"/>
<evidence type="ECO:0000256" key="1">
    <source>
        <dbReference type="SAM" id="MobiDB-lite"/>
    </source>
</evidence>
<keyword evidence="3" id="KW-1185">Reference proteome</keyword>
<reference evidence="2 3" key="1">
    <citation type="submission" date="2023-01" db="EMBL/GenBank/DDBJ databases">
        <title>Analysis of 21 Apiospora genomes using comparative genomics revels a genus with tremendous synthesis potential of carbohydrate active enzymes and secondary metabolites.</title>
        <authorList>
            <person name="Sorensen T."/>
        </authorList>
    </citation>
    <scope>NUCLEOTIDE SEQUENCE [LARGE SCALE GENOMIC DNA]</scope>
    <source>
        <strain evidence="2 3">CBS 117206</strain>
    </source>
</reference>
<comment type="caution">
    <text evidence="2">The sequence shown here is derived from an EMBL/GenBank/DDBJ whole genome shotgun (WGS) entry which is preliminary data.</text>
</comment>
<dbReference type="EMBL" id="JAQQWP010000002">
    <property type="protein sequence ID" value="KAK8130415.1"/>
    <property type="molecule type" value="Genomic_DNA"/>
</dbReference>
<gene>
    <name evidence="2" type="ORF">PG999_002795</name>
</gene>
<sequence length="207" mass="22567">MTPRWDRCRSGGTHDPCQEDPGLWGPHRPAAAAGISDGAVEDDFPSPFSDIPARLEWQDRGKCIPPHRVNQQSPEDITAEVGPIFPEARGEYEPMLGSLTPAAHLGSRQPPMTPQRTHVCLHYSAICRWGYGSKGVGLPLAPYITPTSSAQPDNPISQRAGNNGFPSLCSTRLFPAQATPNPFRWTERQPCRPFRNPRVLGVVAGGL</sequence>
<feature type="region of interest" description="Disordered" evidence="1">
    <location>
        <begin position="1"/>
        <end position="48"/>
    </location>
</feature>
<organism evidence="2 3">
    <name type="scientific">Apiospora kogelbergensis</name>
    <dbReference type="NCBI Taxonomy" id="1337665"/>
    <lineage>
        <taxon>Eukaryota</taxon>
        <taxon>Fungi</taxon>
        <taxon>Dikarya</taxon>
        <taxon>Ascomycota</taxon>
        <taxon>Pezizomycotina</taxon>
        <taxon>Sordariomycetes</taxon>
        <taxon>Xylariomycetidae</taxon>
        <taxon>Amphisphaeriales</taxon>
        <taxon>Apiosporaceae</taxon>
        <taxon>Apiospora</taxon>
    </lineage>
</organism>
<protein>
    <submittedName>
        <fullName evidence="2">Uncharacterized protein</fullName>
    </submittedName>
</protein>
<dbReference type="Proteomes" id="UP001392437">
    <property type="component" value="Unassembled WGS sequence"/>
</dbReference>
<name>A0AAW0R9H1_9PEZI</name>
<evidence type="ECO:0000313" key="2">
    <source>
        <dbReference type="EMBL" id="KAK8130415.1"/>
    </source>
</evidence>